<proteinExistence type="predicted"/>
<feature type="compositionally biased region" description="Polar residues" evidence="1">
    <location>
        <begin position="51"/>
        <end position="62"/>
    </location>
</feature>
<organism evidence="2 3">
    <name type="scientific">Penicillium malachiteum</name>
    <dbReference type="NCBI Taxonomy" id="1324776"/>
    <lineage>
        <taxon>Eukaryota</taxon>
        <taxon>Fungi</taxon>
        <taxon>Dikarya</taxon>
        <taxon>Ascomycota</taxon>
        <taxon>Pezizomycotina</taxon>
        <taxon>Eurotiomycetes</taxon>
        <taxon>Eurotiomycetidae</taxon>
        <taxon>Eurotiales</taxon>
        <taxon>Aspergillaceae</taxon>
        <taxon>Penicillium</taxon>
    </lineage>
</organism>
<comment type="caution">
    <text evidence="2">The sequence shown here is derived from an EMBL/GenBank/DDBJ whole genome shotgun (WGS) entry which is preliminary data.</text>
</comment>
<dbReference type="AlphaFoldDB" id="A0AAD6MXC3"/>
<reference evidence="2" key="1">
    <citation type="journal article" date="2023" name="IMA Fungus">
        <title>Comparative genomic study of the Penicillium genus elucidates a diverse pangenome and 15 lateral gene transfer events.</title>
        <authorList>
            <person name="Petersen C."/>
            <person name="Sorensen T."/>
            <person name="Nielsen M.R."/>
            <person name="Sondergaard T.E."/>
            <person name="Sorensen J.L."/>
            <person name="Fitzpatrick D.A."/>
            <person name="Frisvad J.C."/>
            <person name="Nielsen K.L."/>
        </authorList>
    </citation>
    <scope>NUCLEOTIDE SEQUENCE</scope>
    <source>
        <strain evidence="2">IBT 17514</strain>
    </source>
</reference>
<feature type="region of interest" description="Disordered" evidence="1">
    <location>
        <begin position="26"/>
        <end position="115"/>
    </location>
</feature>
<keyword evidence="3" id="KW-1185">Reference proteome</keyword>
<evidence type="ECO:0000313" key="3">
    <source>
        <dbReference type="Proteomes" id="UP001215712"/>
    </source>
</evidence>
<sequence length="194" mass="21554">MIRFPPTMITLGEEEVLAALEAIDRRRAANRNNRNNVDVKDEAKTEPGYDPNTSSSEALPNSSEEDGNIKPEHENINTERDDEAHGSSYAENPSTGRTFVMDPSPGENPSLKTESAHQTVDTFNDSAAARDSSIVARKPNGEYQYYWDEPAWSPAAGYSQQKNDMRHSPGNEGLCNFNGMIISFRPMIEPFTNV</sequence>
<accession>A0AAD6MXC3</accession>
<reference evidence="2" key="2">
    <citation type="submission" date="2023-01" db="EMBL/GenBank/DDBJ databases">
        <authorList>
            <person name="Petersen C."/>
        </authorList>
    </citation>
    <scope>NUCLEOTIDE SEQUENCE</scope>
    <source>
        <strain evidence="2">IBT 17514</strain>
    </source>
</reference>
<dbReference type="Proteomes" id="UP001215712">
    <property type="component" value="Unassembled WGS sequence"/>
</dbReference>
<evidence type="ECO:0000313" key="2">
    <source>
        <dbReference type="EMBL" id="KAJ5728505.1"/>
    </source>
</evidence>
<name>A0AAD6MXC3_9EURO</name>
<feature type="compositionally biased region" description="Basic and acidic residues" evidence="1">
    <location>
        <begin position="37"/>
        <end position="47"/>
    </location>
</feature>
<dbReference type="EMBL" id="JAQJAN010000005">
    <property type="protein sequence ID" value="KAJ5728505.1"/>
    <property type="molecule type" value="Genomic_DNA"/>
</dbReference>
<protein>
    <submittedName>
        <fullName evidence="2">Uncharacterized protein</fullName>
    </submittedName>
</protein>
<gene>
    <name evidence="2" type="ORF">N7493_004835</name>
</gene>
<feature type="compositionally biased region" description="Basic and acidic residues" evidence="1">
    <location>
        <begin position="67"/>
        <end position="85"/>
    </location>
</feature>
<evidence type="ECO:0000256" key="1">
    <source>
        <dbReference type="SAM" id="MobiDB-lite"/>
    </source>
</evidence>